<dbReference type="Pfam" id="PF02872">
    <property type="entry name" value="5_nucleotid_C"/>
    <property type="match status" value="1"/>
</dbReference>
<dbReference type="Proteomes" id="UP000008556">
    <property type="component" value="Chromosome"/>
</dbReference>
<reference evidence="2 3" key="1">
    <citation type="submission" date="2007-11" db="EMBL/GenBank/DDBJ databases">
        <authorList>
            <consortium name="The Salmonella enterica serovar Paratyphi B Genome Sequencing Project"/>
            <person name="McClelland M."/>
            <person name="Sanderson E.K."/>
            <person name="Porwollik S."/>
            <person name="Spieth J."/>
            <person name="Clifton W.S."/>
            <person name="Fulton R."/>
            <person name="Cordes M."/>
            <person name="Wollam A."/>
            <person name="Shah N."/>
            <person name="Pepin K."/>
            <person name="Bhonagiri V."/>
            <person name="Nash W."/>
            <person name="Johnson M."/>
            <person name="Thiruvilangam P."/>
            <person name="Wilson R."/>
        </authorList>
    </citation>
    <scope>NUCLEOTIDE SEQUENCE [LARGE SCALE GENOMIC DNA]</scope>
    <source>
        <strain evidence="3">ATCC BAA-1250 / SPB7</strain>
    </source>
</reference>
<dbReference type="GO" id="GO:0016787">
    <property type="term" value="F:hydrolase activity"/>
    <property type="evidence" value="ECO:0007669"/>
    <property type="project" value="InterPro"/>
</dbReference>
<organism evidence="2 3">
    <name type="scientific">Salmonella paratyphi B (strain ATCC BAA-1250 / SPB7)</name>
    <dbReference type="NCBI Taxonomy" id="1016998"/>
    <lineage>
        <taxon>Bacteria</taxon>
        <taxon>Pseudomonadati</taxon>
        <taxon>Pseudomonadota</taxon>
        <taxon>Gammaproteobacteria</taxon>
        <taxon>Enterobacterales</taxon>
        <taxon>Enterobacteriaceae</taxon>
        <taxon>Salmonella</taxon>
    </lineage>
</organism>
<evidence type="ECO:0000313" key="2">
    <source>
        <dbReference type="EMBL" id="ABX65485.1"/>
    </source>
</evidence>
<dbReference type="GO" id="GO:0009166">
    <property type="term" value="P:nucleotide catabolic process"/>
    <property type="evidence" value="ECO:0007669"/>
    <property type="project" value="InterPro"/>
</dbReference>
<feature type="domain" description="5'-Nucleotidase C-terminal" evidence="1">
    <location>
        <begin position="1"/>
        <end position="68"/>
    </location>
</feature>
<sequence length="148" mass="16436">MYPFTNDVMNVEISGKDLKAMMSHAADPKNGMLHVSKTAKFKHYNTKPLGQRIVEFDIKGKQVADKTFSTVALTPLSVKAVADLTSLKVKMSKTLKGCKPRRQLLIIWNISITSFRITPCVLTTSVNKTTLMRSLPGGGRLILSSRKR</sequence>
<dbReference type="AlphaFoldDB" id="A0A6C6YXS2"/>
<evidence type="ECO:0000313" key="3">
    <source>
        <dbReference type="Proteomes" id="UP000008556"/>
    </source>
</evidence>
<dbReference type="EMBL" id="CP000886">
    <property type="protein sequence ID" value="ABX65485.1"/>
    <property type="molecule type" value="Genomic_DNA"/>
</dbReference>
<protein>
    <recommendedName>
        <fullName evidence="1">5'-Nucleotidase C-terminal domain-containing protein</fullName>
    </recommendedName>
</protein>
<accession>A0A6C6YXS2</accession>
<dbReference type="InterPro" id="IPR036907">
    <property type="entry name" value="5'-Nucleotdase_C_sf"/>
</dbReference>
<dbReference type="SUPFAM" id="SSF55816">
    <property type="entry name" value="5'-nucleotidase (syn. UDP-sugar hydrolase), C-terminal domain"/>
    <property type="match status" value="1"/>
</dbReference>
<dbReference type="KEGG" id="spq:SPAB_00041"/>
<name>A0A6C6YXS2_SALPB</name>
<evidence type="ECO:0000259" key="1">
    <source>
        <dbReference type="Pfam" id="PF02872"/>
    </source>
</evidence>
<dbReference type="Gene3D" id="3.90.780.10">
    <property type="entry name" value="5'-Nucleotidase, C-terminal domain"/>
    <property type="match status" value="1"/>
</dbReference>
<dbReference type="InterPro" id="IPR008334">
    <property type="entry name" value="5'-Nucleotdase_C"/>
</dbReference>
<gene>
    <name evidence="2" type="ordered locus">SPAB_00041</name>
</gene>
<proteinExistence type="predicted"/>